<feature type="repeat" description="TPR" evidence="1">
    <location>
        <begin position="47"/>
        <end position="80"/>
    </location>
</feature>
<gene>
    <name evidence="3" type="ORF">GGI25_005389</name>
</gene>
<feature type="domain" description="F-box" evidence="2">
    <location>
        <begin position="184"/>
        <end position="231"/>
    </location>
</feature>
<dbReference type="Pfam" id="PF12937">
    <property type="entry name" value="F-box-like"/>
    <property type="match status" value="1"/>
</dbReference>
<dbReference type="SMART" id="SM00256">
    <property type="entry name" value="FBOX"/>
    <property type="match status" value="1"/>
</dbReference>
<dbReference type="GO" id="GO:0031146">
    <property type="term" value="P:SCF-dependent proteasomal ubiquitin-dependent protein catabolic process"/>
    <property type="evidence" value="ECO:0007669"/>
    <property type="project" value="TreeGrafter"/>
</dbReference>
<dbReference type="PANTHER" id="PTHR13318:SF95">
    <property type="entry name" value="F-BOX PROTEIN YLR352W"/>
    <property type="match status" value="1"/>
</dbReference>
<dbReference type="Proteomes" id="UP001151518">
    <property type="component" value="Unassembled WGS sequence"/>
</dbReference>
<dbReference type="EMBL" id="JANBTW010000096">
    <property type="protein sequence ID" value="KAJ2671698.1"/>
    <property type="molecule type" value="Genomic_DNA"/>
</dbReference>
<dbReference type="GO" id="GO:0019005">
    <property type="term" value="C:SCF ubiquitin ligase complex"/>
    <property type="evidence" value="ECO:0007669"/>
    <property type="project" value="TreeGrafter"/>
</dbReference>
<dbReference type="InterPro" id="IPR011990">
    <property type="entry name" value="TPR-like_helical_dom_sf"/>
</dbReference>
<dbReference type="SUPFAM" id="SSF81383">
    <property type="entry name" value="F-box domain"/>
    <property type="match status" value="1"/>
</dbReference>
<name>A0A9W8G2N8_9FUNG</name>
<dbReference type="InterPro" id="IPR032675">
    <property type="entry name" value="LRR_dom_sf"/>
</dbReference>
<accession>A0A9W8G2N8</accession>
<dbReference type="InterPro" id="IPR001810">
    <property type="entry name" value="F-box_dom"/>
</dbReference>
<keyword evidence="1" id="KW-0802">TPR repeat</keyword>
<dbReference type="PROSITE" id="PS50181">
    <property type="entry name" value="FBOX"/>
    <property type="match status" value="1"/>
</dbReference>
<reference evidence="3" key="1">
    <citation type="submission" date="2022-07" db="EMBL/GenBank/DDBJ databases">
        <title>Phylogenomic reconstructions and comparative analyses of Kickxellomycotina fungi.</title>
        <authorList>
            <person name="Reynolds N.K."/>
            <person name="Stajich J.E."/>
            <person name="Barry K."/>
            <person name="Grigoriev I.V."/>
            <person name="Crous P."/>
            <person name="Smith M.E."/>
        </authorList>
    </citation>
    <scope>NUCLEOTIDE SEQUENCE</scope>
    <source>
        <strain evidence="3">NRRL 3115</strain>
    </source>
</reference>
<evidence type="ECO:0000259" key="2">
    <source>
        <dbReference type="PROSITE" id="PS50181"/>
    </source>
</evidence>
<evidence type="ECO:0000256" key="1">
    <source>
        <dbReference type="PROSITE-ProRule" id="PRU00339"/>
    </source>
</evidence>
<sequence length="689" mass="77085">MFIAAGKKRKFAPDTRFASEHTLLRRQRSDVVGAMSLVSPSDTKETINRWYIIGMENFRERQYRTALDYYNRAIALSMNEGLCRDARLYEARSHVLYKLREFVRAMDDAKEAIVIDAGSTAGYTHMAGILAATGKLYDALAVLEQGLCRADRQSTGYPHMLTLRASLMKQLDPTAKLPVRVVETDPVVRLPADLAILVLRELNTRTLILCRAVSKRWLALIDNTPVLWSRVCFSYPTAVSRLAQQLPAYTKVQKWIIKNSSDRVPDKILRFAFKKAQGSLVTAFVPEKSVVSTKTLDLLLAQNRPCLKQIDVSSTAAINSSLVERMLGGWCMPTSISTIRFPYCTNVDNNTVSIIARCVPRLRILDISGCAQVRVKHLFKAWSSVLADAYDSTSIEELYMNDHPGIPDLLVYSTRHCHFANVKTLHIAIQDQRVFSMFSGLAPLVEYLRRNQNSRTLFPRLTDLNMNGIWDATVASQRFESTLLHSLVFQCRLVAEGLSRLSAVDSSAISRTQLVESLQRCLPTMQHLHITRAANFDTQILLDIVARHQQLYFPLVSLDLSGCVGITAQGIYAFISRCRSLVYANLSQTAANNTVMNIFTENISTLSLPGLEALVIDTTDISGAAVRDFAAACAKRYNSRLRSETHVKRVWRLQLLDIDNCTKVGSDAVAVVRELLSPMSTQVLAAIPE</sequence>
<dbReference type="InterPro" id="IPR036047">
    <property type="entry name" value="F-box-like_dom_sf"/>
</dbReference>
<dbReference type="PROSITE" id="PS50005">
    <property type="entry name" value="TPR"/>
    <property type="match status" value="1"/>
</dbReference>
<dbReference type="AlphaFoldDB" id="A0A9W8G2N8"/>
<dbReference type="Gene3D" id="3.80.10.10">
    <property type="entry name" value="Ribonuclease Inhibitor"/>
    <property type="match status" value="1"/>
</dbReference>
<evidence type="ECO:0000313" key="3">
    <source>
        <dbReference type="EMBL" id="KAJ2671698.1"/>
    </source>
</evidence>
<dbReference type="Gene3D" id="1.20.1280.50">
    <property type="match status" value="1"/>
</dbReference>
<comment type="caution">
    <text evidence="3">The sequence shown here is derived from an EMBL/GenBank/DDBJ whole genome shotgun (WGS) entry which is preliminary data.</text>
</comment>
<organism evidence="3 4">
    <name type="scientific">Coemansia spiralis</name>
    <dbReference type="NCBI Taxonomy" id="417178"/>
    <lineage>
        <taxon>Eukaryota</taxon>
        <taxon>Fungi</taxon>
        <taxon>Fungi incertae sedis</taxon>
        <taxon>Zoopagomycota</taxon>
        <taxon>Kickxellomycotina</taxon>
        <taxon>Kickxellomycetes</taxon>
        <taxon>Kickxellales</taxon>
        <taxon>Kickxellaceae</taxon>
        <taxon>Coemansia</taxon>
    </lineage>
</organism>
<protein>
    <recommendedName>
        <fullName evidence="2">F-box domain-containing protein</fullName>
    </recommendedName>
</protein>
<dbReference type="OrthoDB" id="629492at2759"/>
<dbReference type="Gene3D" id="1.25.40.10">
    <property type="entry name" value="Tetratricopeptide repeat domain"/>
    <property type="match status" value="1"/>
</dbReference>
<dbReference type="SUPFAM" id="SSF48452">
    <property type="entry name" value="TPR-like"/>
    <property type="match status" value="1"/>
</dbReference>
<proteinExistence type="predicted"/>
<dbReference type="SUPFAM" id="SSF52047">
    <property type="entry name" value="RNI-like"/>
    <property type="match status" value="1"/>
</dbReference>
<dbReference type="PANTHER" id="PTHR13318">
    <property type="entry name" value="PARTNER OF PAIRED, ISOFORM B-RELATED"/>
    <property type="match status" value="1"/>
</dbReference>
<dbReference type="InterPro" id="IPR019734">
    <property type="entry name" value="TPR_rpt"/>
</dbReference>
<evidence type="ECO:0000313" key="4">
    <source>
        <dbReference type="Proteomes" id="UP001151518"/>
    </source>
</evidence>